<dbReference type="OrthoDB" id="251770at2759"/>
<organism evidence="1 2">
    <name type="scientific">Paramuricea clavata</name>
    <name type="common">Red gorgonian</name>
    <name type="synonym">Violescent sea-whip</name>
    <dbReference type="NCBI Taxonomy" id="317549"/>
    <lineage>
        <taxon>Eukaryota</taxon>
        <taxon>Metazoa</taxon>
        <taxon>Cnidaria</taxon>
        <taxon>Anthozoa</taxon>
        <taxon>Octocorallia</taxon>
        <taxon>Malacalcyonacea</taxon>
        <taxon>Plexauridae</taxon>
        <taxon>Paramuricea</taxon>
    </lineage>
</organism>
<name>A0A6S7JGB1_PARCT</name>
<proteinExistence type="predicted"/>
<sequence length="361" mass="40745">TKFFVSENKDITETYKGRIAVKLGIPIVSLSFIDDCAQQQKLLDSDEYLLVGKSAAKQFSSGIIKVNVQKPSGAKAKLLKPLSLANLKSTRVYLYNQESDTVPFFPTEDYEIIKYTWYKKTDKNGSSHFVAIELHVSTASESASDEKPQPSHRIFAHLGIIDKGVVVDGKQETRKECRFTSNSDSAEQLYSLLCEQQQSEYRQQFSVFPFAVGSNKMISGVLLFEKGVLPFEKGVLLFEKGVLLFEKGVLQFEKGVLLFEKGVLLFEKGVLQFEKGVLQFEKGVLLFEKGVQLFEKGVLLFEKEVLLFEKGVLLFEKGVLLFEKGILPFEKGVLLFEKGVLLFEKGALLFEKGVWHLKTEF</sequence>
<dbReference type="EMBL" id="CACRXK020008870">
    <property type="protein sequence ID" value="CAB4015851.1"/>
    <property type="molecule type" value="Genomic_DNA"/>
</dbReference>
<dbReference type="SUPFAM" id="SSF52113">
    <property type="entry name" value="BRCT domain"/>
    <property type="match status" value="1"/>
</dbReference>
<dbReference type="InterPro" id="IPR031273">
    <property type="entry name" value="PARP4"/>
</dbReference>
<dbReference type="GO" id="GO:0005737">
    <property type="term" value="C:cytoplasm"/>
    <property type="evidence" value="ECO:0007669"/>
    <property type="project" value="TreeGrafter"/>
</dbReference>
<dbReference type="Proteomes" id="UP001152795">
    <property type="component" value="Unassembled WGS sequence"/>
</dbReference>
<accession>A0A6S7JGB1</accession>
<evidence type="ECO:0000313" key="2">
    <source>
        <dbReference type="Proteomes" id="UP001152795"/>
    </source>
</evidence>
<protein>
    <submittedName>
        <fullName evidence="1">Surface P113, partial</fullName>
    </submittedName>
</protein>
<dbReference type="Gene3D" id="3.40.50.10190">
    <property type="entry name" value="BRCT domain"/>
    <property type="match status" value="1"/>
</dbReference>
<dbReference type="InterPro" id="IPR001357">
    <property type="entry name" value="BRCT_dom"/>
</dbReference>
<dbReference type="InterPro" id="IPR036420">
    <property type="entry name" value="BRCT_dom_sf"/>
</dbReference>
<dbReference type="GO" id="GO:0003950">
    <property type="term" value="F:NAD+ poly-ADP-ribosyltransferase activity"/>
    <property type="evidence" value="ECO:0007669"/>
    <property type="project" value="InterPro"/>
</dbReference>
<gene>
    <name evidence="1" type="ORF">PACLA_8A003406</name>
</gene>
<evidence type="ECO:0000313" key="1">
    <source>
        <dbReference type="EMBL" id="CAB4015851.1"/>
    </source>
</evidence>
<reference evidence="1" key="1">
    <citation type="submission" date="2020-04" db="EMBL/GenBank/DDBJ databases">
        <authorList>
            <person name="Alioto T."/>
            <person name="Alioto T."/>
            <person name="Gomez Garrido J."/>
        </authorList>
    </citation>
    <scope>NUCLEOTIDE SEQUENCE</scope>
    <source>
        <strain evidence="1">A484AB</strain>
    </source>
</reference>
<feature type="non-terminal residue" evidence="1">
    <location>
        <position position="1"/>
    </location>
</feature>
<dbReference type="PROSITE" id="PS50172">
    <property type="entry name" value="BRCT"/>
    <property type="match status" value="1"/>
</dbReference>
<dbReference type="AlphaFoldDB" id="A0A6S7JGB1"/>
<dbReference type="PANTHER" id="PTHR46530:SF1">
    <property type="entry name" value="PROTEIN MONO-ADP-RIBOSYLTRANSFERASE PARP4"/>
    <property type="match status" value="1"/>
</dbReference>
<keyword evidence="2" id="KW-1185">Reference proteome</keyword>
<comment type="caution">
    <text evidence="1">The sequence shown here is derived from an EMBL/GenBank/DDBJ whole genome shotgun (WGS) entry which is preliminary data.</text>
</comment>
<dbReference type="PANTHER" id="PTHR46530">
    <property type="entry name" value="PROTEIN MONO-ADP-RIBOSYLTRANSFERASE PARP4"/>
    <property type="match status" value="1"/>
</dbReference>